<proteinExistence type="predicted"/>
<name>A0ABQ5YL85_9BURK</name>
<gene>
    <name evidence="1" type="ORF">GCM10007875_03960</name>
</gene>
<dbReference type="EMBL" id="BSOJ01000006">
    <property type="protein sequence ID" value="GLR25308.1"/>
    <property type="molecule type" value="Genomic_DNA"/>
</dbReference>
<protein>
    <submittedName>
        <fullName evidence="1">Uncharacterized protein</fullName>
    </submittedName>
</protein>
<reference evidence="2" key="1">
    <citation type="journal article" date="2019" name="Int. J. Syst. Evol. Microbiol.">
        <title>The Global Catalogue of Microorganisms (GCM) 10K type strain sequencing project: providing services to taxonomists for standard genome sequencing and annotation.</title>
        <authorList>
            <consortium name="The Broad Institute Genomics Platform"/>
            <consortium name="The Broad Institute Genome Sequencing Center for Infectious Disease"/>
            <person name="Wu L."/>
            <person name="Ma J."/>
        </authorList>
    </citation>
    <scope>NUCLEOTIDE SEQUENCE [LARGE SCALE GENOMIC DNA]</scope>
    <source>
        <strain evidence="2">NBRC 105857</strain>
    </source>
</reference>
<dbReference type="RefSeq" id="WP_284279650.1">
    <property type="nucleotide sequence ID" value="NZ_BSOJ01000006.1"/>
</dbReference>
<sequence>MKVTAQDRAKQLLEAQTAYWLKNLTKKQLVPLLKEEVAFLHRELGKLKLKQAVSREKVKATAQRYAVEMEIGGAIPELFGEIADVIYNFPSNQHTLVGDLVSDDIAHEFIDKVFEDGSVFDHAVVNIHSSEPFKAFLSDVVYTVLKGYALEQNQLLKIGTVASSMKFVRGLISDRAPKVSELIEARIRELMGSGVDGSLSMVDEVLTKDQYREGAKDAVLDLWDKIKEWPVSNFQHYVTALDLQELLVLGYEFWLQLRSTPYLQDCISAGVDFFFDKYGNETLETLLNDIGVTEDMVVSDVLNYVPDLANILVKRGIAEQLIRRHLQRFYDDPETLALLG</sequence>
<evidence type="ECO:0000313" key="2">
    <source>
        <dbReference type="Proteomes" id="UP001156664"/>
    </source>
</evidence>
<dbReference type="Proteomes" id="UP001156664">
    <property type="component" value="Unassembled WGS sequence"/>
</dbReference>
<keyword evidence="2" id="KW-1185">Reference proteome</keyword>
<comment type="caution">
    <text evidence="1">The sequence shown here is derived from an EMBL/GenBank/DDBJ whole genome shotgun (WGS) entry which is preliminary data.</text>
</comment>
<evidence type="ECO:0000313" key="1">
    <source>
        <dbReference type="EMBL" id="GLR25308.1"/>
    </source>
</evidence>
<organism evidence="1 2">
    <name type="scientific">Limnobacter litoralis</name>
    <dbReference type="NCBI Taxonomy" id="481366"/>
    <lineage>
        <taxon>Bacteria</taxon>
        <taxon>Pseudomonadati</taxon>
        <taxon>Pseudomonadota</taxon>
        <taxon>Betaproteobacteria</taxon>
        <taxon>Burkholderiales</taxon>
        <taxon>Burkholderiaceae</taxon>
        <taxon>Limnobacter</taxon>
    </lineage>
</organism>
<accession>A0ABQ5YL85</accession>